<name>A0A4R7S4K1_9BACT</name>
<dbReference type="Proteomes" id="UP000295662">
    <property type="component" value="Unassembled WGS sequence"/>
</dbReference>
<evidence type="ECO:0000313" key="2">
    <source>
        <dbReference type="Proteomes" id="UP000295662"/>
    </source>
</evidence>
<comment type="caution">
    <text evidence="1">The sequence shown here is derived from an EMBL/GenBank/DDBJ whole genome shotgun (WGS) entry which is preliminary data.</text>
</comment>
<dbReference type="EMBL" id="SOCA01000002">
    <property type="protein sequence ID" value="TDU73362.1"/>
    <property type="molecule type" value="Genomic_DNA"/>
</dbReference>
<evidence type="ECO:0000313" key="1">
    <source>
        <dbReference type="EMBL" id="TDU73362.1"/>
    </source>
</evidence>
<organism evidence="1 2">
    <name type="scientific">Prosthecobacter fusiformis</name>
    <dbReference type="NCBI Taxonomy" id="48464"/>
    <lineage>
        <taxon>Bacteria</taxon>
        <taxon>Pseudomonadati</taxon>
        <taxon>Verrucomicrobiota</taxon>
        <taxon>Verrucomicrobiia</taxon>
        <taxon>Verrucomicrobiales</taxon>
        <taxon>Verrucomicrobiaceae</taxon>
        <taxon>Prosthecobacter</taxon>
    </lineage>
</organism>
<protein>
    <submittedName>
        <fullName evidence="1">Uncharacterized protein</fullName>
    </submittedName>
</protein>
<reference evidence="1 2" key="1">
    <citation type="submission" date="2019-03" db="EMBL/GenBank/DDBJ databases">
        <title>Genomic Encyclopedia of Archaeal and Bacterial Type Strains, Phase II (KMG-II): from individual species to whole genera.</title>
        <authorList>
            <person name="Goeker M."/>
        </authorList>
    </citation>
    <scope>NUCLEOTIDE SEQUENCE [LARGE SCALE GENOMIC DNA]</scope>
    <source>
        <strain evidence="1 2">ATCC 25309</strain>
    </source>
</reference>
<gene>
    <name evidence="1" type="ORF">EI77_01832</name>
</gene>
<proteinExistence type="predicted"/>
<accession>A0A4R7S4K1</accession>
<dbReference type="AlphaFoldDB" id="A0A4R7S4K1"/>
<keyword evidence="2" id="KW-1185">Reference proteome</keyword>
<sequence>MSTQCPTAARSLTPTAAASLPCHFCGHPDTHQLDDLHICDECYIAKGSCCAGEDEAEATL</sequence>